<keyword evidence="4" id="KW-1185">Reference proteome</keyword>
<organism evidence="3 4">
    <name type="scientific">Thielaviopsis punctulata</name>
    <dbReference type="NCBI Taxonomy" id="72032"/>
    <lineage>
        <taxon>Eukaryota</taxon>
        <taxon>Fungi</taxon>
        <taxon>Dikarya</taxon>
        <taxon>Ascomycota</taxon>
        <taxon>Pezizomycotina</taxon>
        <taxon>Sordariomycetes</taxon>
        <taxon>Hypocreomycetidae</taxon>
        <taxon>Microascales</taxon>
        <taxon>Ceratocystidaceae</taxon>
        <taxon>Thielaviopsis</taxon>
    </lineage>
</organism>
<dbReference type="OrthoDB" id="1046782at2759"/>
<evidence type="ECO:0000313" key="3">
    <source>
        <dbReference type="EMBL" id="KKA30509.1"/>
    </source>
</evidence>
<evidence type="ECO:0000259" key="2">
    <source>
        <dbReference type="Pfam" id="PF12708"/>
    </source>
</evidence>
<protein>
    <recommendedName>
        <fullName evidence="2">Rhamnogalacturonase A/B/Epimerase-like pectate lyase domain-containing protein</fullName>
    </recommendedName>
</protein>
<evidence type="ECO:0000256" key="1">
    <source>
        <dbReference type="SAM" id="SignalP"/>
    </source>
</evidence>
<dbReference type="InterPro" id="IPR039279">
    <property type="entry name" value="QRT3-like"/>
</dbReference>
<comment type="caution">
    <text evidence="3">The sequence shown here is derived from an EMBL/GenBank/DDBJ whole genome shotgun (WGS) entry which is preliminary data.</text>
</comment>
<feature type="domain" description="Rhamnogalacturonase A/B/Epimerase-like pectate lyase" evidence="2">
    <location>
        <begin position="393"/>
        <end position="461"/>
    </location>
</feature>
<dbReference type="Proteomes" id="UP000033483">
    <property type="component" value="Unassembled WGS sequence"/>
</dbReference>
<dbReference type="CDD" id="cd23668">
    <property type="entry name" value="GH55_beta13glucanase-like"/>
    <property type="match status" value="1"/>
</dbReference>
<gene>
    <name evidence="3" type="ORF">TD95_002078</name>
</gene>
<feature type="signal peptide" evidence="1">
    <location>
        <begin position="1"/>
        <end position="18"/>
    </location>
</feature>
<evidence type="ECO:0000313" key="4">
    <source>
        <dbReference type="Proteomes" id="UP000033483"/>
    </source>
</evidence>
<feature type="chain" id="PRO_5002482862" description="Rhamnogalacturonase A/B/Epimerase-like pectate lyase domain-containing protein" evidence="1">
    <location>
        <begin position="19"/>
        <end position="773"/>
    </location>
</feature>
<dbReference type="FunFam" id="2.160.20.10:FF:000023">
    <property type="entry name" value="Exo-beta-1,3-glucanase Exg0"/>
    <property type="match status" value="1"/>
</dbReference>
<dbReference type="Gene3D" id="2.160.20.10">
    <property type="entry name" value="Single-stranded right-handed beta-helix, Pectin lyase-like"/>
    <property type="match status" value="2"/>
</dbReference>
<dbReference type="GO" id="GO:0004650">
    <property type="term" value="F:polygalacturonase activity"/>
    <property type="evidence" value="ECO:0007669"/>
    <property type="project" value="InterPro"/>
</dbReference>
<keyword evidence="1" id="KW-0732">Signal</keyword>
<dbReference type="Pfam" id="PF12708">
    <property type="entry name" value="Pect-lyase_RHGA_epim"/>
    <property type="match status" value="2"/>
</dbReference>
<dbReference type="InterPro" id="IPR024535">
    <property type="entry name" value="RHGA/B-epi-like_pectate_lyase"/>
</dbReference>
<dbReference type="AlphaFoldDB" id="A0A0F4ZIQ3"/>
<proteinExistence type="predicted"/>
<dbReference type="InterPro" id="IPR011050">
    <property type="entry name" value="Pectin_lyase_fold/virulence"/>
</dbReference>
<dbReference type="EMBL" id="LAEV01000371">
    <property type="protein sequence ID" value="KKA30509.1"/>
    <property type="molecule type" value="Genomic_DNA"/>
</dbReference>
<dbReference type="PANTHER" id="PTHR33928:SF2">
    <property type="entry name" value="PECTATE LYASE SUPERFAMILY PROTEIN DOMAIN-CONTAINING PROTEIN-RELATED"/>
    <property type="match status" value="1"/>
</dbReference>
<dbReference type="SUPFAM" id="SSF51126">
    <property type="entry name" value="Pectin lyase-like"/>
    <property type="match status" value="2"/>
</dbReference>
<reference evidence="3 4" key="1">
    <citation type="submission" date="2015-03" db="EMBL/GenBank/DDBJ databases">
        <authorList>
            <person name="Radwan O."/>
            <person name="Al-Naeli F.A."/>
            <person name="Rendon G.A."/>
            <person name="Fields C."/>
        </authorList>
    </citation>
    <scope>NUCLEOTIDE SEQUENCE [LARGE SCALE GENOMIC DNA]</scope>
    <source>
        <strain evidence="3">CR-DP1</strain>
    </source>
</reference>
<feature type="domain" description="Rhamnogalacturonase A/B/Epimerase-like pectate lyase" evidence="2">
    <location>
        <begin position="41"/>
        <end position="268"/>
    </location>
</feature>
<name>A0A0F4ZIQ3_9PEZI</name>
<sequence>MRVSLLLYALSLTRLTSAYWMQDVRHRGISAANGDASYKVFRNVRDYGAKGDGVTDDTAAINLAISSGNRCGPGTCLGSTVTPATVYFPPGTYKISSSIIDYFYTQIIGDPTNLPVIKASANFSAASLSGGLIDGNPVINNELAWKAVNVFFRQVRNLVLDTSEIPSSSPAVGLHWPSSQATSVENVVFKMSDADDTAHTGLRIESGSGGYLGDLVFYGGVVGAEFSNQQYTARNLTFYNAKTAVRQLWNWTWTFKSLKVFNSNVGIEMSSGSTGSMSVVDSEFNNIKEAGIKCVYGDVSANPQAGSLLIENTVFTGTPSILVNQGQALVGGGSSPTILHGYLSGNSYNPSGPERIVGVDPSYQSPTPALLDSSGKYFELTKPYYENIPAKNFLSARRYGAKGDGKTDDTAALNRLFSAAARRQGYVAFVDAGTYIVTDTVFIPPGTKIVGEALASIIMASGPKFHDINNPYVVIKVGDAGQTGRIEWSDMIVSTRGACAGAKLIEYNLYSPDVPSGMWDVHVRVGGFAGTDLLLADCPTTPNSDEINSNCIAAHTSLHITKSAAGLYHENGWIWVADHDLEDQSYSQVTIYAGRGILIESEDGRIWISGSGSEHHVLYQYQLINTQNIYMGLIQSETPYFQPNPPASKPFPVESSMSDPDFATYCQYRNDSAPCEMAWSLRIISSRDVSIFGAGLYSFFNSYNTLCSAEGSGSRCQARIVDVDIETAGANLAIYNLNTIGSKSMVTRNGVDIAMYSDNTNAFSQTINVYREG</sequence>
<dbReference type="InterPro" id="IPR012334">
    <property type="entry name" value="Pectin_lyas_fold"/>
</dbReference>
<accession>A0A0F4ZIQ3</accession>
<dbReference type="PANTHER" id="PTHR33928">
    <property type="entry name" value="POLYGALACTURONASE QRT3"/>
    <property type="match status" value="1"/>
</dbReference>